<feature type="compositionally biased region" description="Low complexity" evidence="1">
    <location>
        <begin position="437"/>
        <end position="448"/>
    </location>
</feature>
<dbReference type="Gene3D" id="3.40.190.10">
    <property type="entry name" value="Periplasmic binding protein-like II"/>
    <property type="match status" value="2"/>
</dbReference>
<dbReference type="SUPFAM" id="SSF53850">
    <property type="entry name" value="Periplasmic binding protein-like II"/>
    <property type="match status" value="1"/>
</dbReference>
<sequence>MSGPISRRPHRQPPHPSRRRHLSRPRPLLRAALACALLALAALSGGCAQGAKETLVVLGPWTGPEGKAFEAMLKQLDDGTAYTYAYEGTSSLRETLVAQLEADAPPDVAILNSIGELSEYAHRGRLRPLEKAAERAYAPWAGPLRVQGRLHTYWVPLKVDLKSLVWSKTGTSGGTSAPKWCIGLASQATSGWPGTDWIEDILLHQAGPTTYTDWATGRLSWQNSAVERAWKTWADLLGTRTDDAVEESLTTSFEGAADGVGGKRGLLNSLDCTHEHQSAFIRYLYADDDVRVEPSARFLQGSEEFENTYEVSGDMAAVFSDNPDAQELVELLSDRTARGLWRDMARKVSEPEPQPLFPASDDPQPTDPIGREIAGILTEPTNKLCFDASDVMPPSLRDAFHRAVLEYFRNPTDKHLKDLLKRLDSVRDAATRPSTTGSSADGSSADGSSADDDGPLSAARPPEAICASPGG</sequence>
<dbReference type="AlphaFoldDB" id="A0A7W0I9I9"/>
<feature type="region of interest" description="Disordered" evidence="1">
    <location>
        <begin position="349"/>
        <end position="369"/>
    </location>
</feature>
<evidence type="ECO:0000256" key="1">
    <source>
        <dbReference type="SAM" id="MobiDB-lite"/>
    </source>
</evidence>
<gene>
    <name evidence="2" type="ORF">H1D24_15105</name>
</gene>
<feature type="region of interest" description="Disordered" evidence="1">
    <location>
        <begin position="427"/>
        <end position="471"/>
    </location>
</feature>
<feature type="region of interest" description="Disordered" evidence="1">
    <location>
        <begin position="1"/>
        <end position="24"/>
    </location>
</feature>
<dbReference type="EMBL" id="JACEHE010000008">
    <property type="protein sequence ID" value="MBA2947089.1"/>
    <property type="molecule type" value="Genomic_DNA"/>
</dbReference>
<evidence type="ECO:0000313" key="3">
    <source>
        <dbReference type="Proteomes" id="UP000545761"/>
    </source>
</evidence>
<comment type="caution">
    <text evidence="2">The sequence shown here is derived from an EMBL/GenBank/DDBJ whole genome shotgun (WGS) entry which is preliminary data.</text>
</comment>
<reference evidence="2 3" key="1">
    <citation type="submission" date="2020-07" db="EMBL/GenBank/DDBJ databases">
        <title>Streptomyces isolated from Indian soil.</title>
        <authorList>
            <person name="Mandal S."/>
            <person name="Maiti P.K."/>
        </authorList>
    </citation>
    <scope>NUCLEOTIDE SEQUENCE [LARGE SCALE GENOMIC DNA]</scope>
    <source>
        <strain evidence="2 3">PSKA28</strain>
    </source>
</reference>
<proteinExistence type="predicted"/>
<feature type="compositionally biased region" description="Basic residues" evidence="1">
    <location>
        <begin position="7"/>
        <end position="24"/>
    </location>
</feature>
<dbReference type="InterPro" id="IPR006059">
    <property type="entry name" value="SBP"/>
</dbReference>
<organism evidence="2 3">
    <name type="scientific">Streptomyces himalayensis subsp. himalayensis</name>
    <dbReference type="NCBI Taxonomy" id="2756131"/>
    <lineage>
        <taxon>Bacteria</taxon>
        <taxon>Bacillati</taxon>
        <taxon>Actinomycetota</taxon>
        <taxon>Actinomycetes</taxon>
        <taxon>Kitasatosporales</taxon>
        <taxon>Streptomycetaceae</taxon>
        <taxon>Streptomyces</taxon>
        <taxon>Streptomyces himalayensis</taxon>
    </lineage>
</organism>
<protein>
    <submittedName>
        <fullName evidence="2">Extracellular solute-binding protein</fullName>
    </submittedName>
</protein>
<dbReference type="Pfam" id="PF01547">
    <property type="entry name" value="SBP_bac_1"/>
    <property type="match status" value="1"/>
</dbReference>
<dbReference type="Proteomes" id="UP000545761">
    <property type="component" value="Unassembled WGS sequence"/>
</dbReference>
<accession>A0A7W0I9I9</accession>
<name>A0A7W0I9I9_9ACTN</name>
<evidence type="ECO:0000313" key="2">
    <source>
        <dbReference type="EMBL" id="MBA2947089.1"/>
    </source>
</evidence>